<keyword evidence="3" id="KW-1185">Reference proteome</keyword>
<dbReference type="STRING" id="225004.SAMN02745152_01691"/>
<name>A0A1T4PSL4_9SPIR</name>
<dbReference type="Pfam" id="PF09084">
    <property type="entry name" value="NMT1"/>
    <property type="match status" value="1"/>
</dbReference>
<dbReference type="InterPro" id="IPR015168">
    <property type="entry name" value="SsuA/THI5"/>
</dbReference>
<dbReference type="RefSeq" id="WP_143592647.1">
    <property type="nucleotide sequence ID" value="NZ_FUXC01000010.1"/>
</dbReference>
<feature type="domain" description="SsuA/THI5-like" evidence="1">
    <location>
        <begin position="128"/>
        <end position="261"/>
    </location>
</feature>
<dbReference type="PIRSF" id="PIRSF027386">
    <property type="entry name" value="UCP027386_ABC_sbc_TM0202"/>
    <property type="match status" value="1"/>
</dbReference>
<dbReference type="OrthoDB" id="9814375at2"/>
<gene>
    <name evidence="2" type="ORF">SAMN02745152_01691</name>
</gene>
<evidence type="ECO:0000259" key="1">
    <source>
        <dbReference type="Pfam" id="PF09084"/>
    </source>
</evidence>
<reference evidence="2 3" key="1">
    <citation type="submission" date="2017-02" db="EMBL/GenBank/DDBJ databases">
        <authorList>
            <person name="Peterson S.W."/>
        </authorList>
    </citation>
    <scope>NUCLEOTIDE SEQUENCE [LARGE SCALE GENOMIC DNA]</scope>
    <source>
        <strain evidence="2 3">ATCC BAA-909</strain>
    </source>
</reference>
<protein>
    <submittedName>
        <fullName evidence="2">NitT/TauT family transport system substrate-binding protein</fullName>
    </submittedName>
</protein>
<sequence>MKIFKNLNSQKIKKILTVSIILTSVFSTFAKQKQVRIGILNGPSAIPCAYLMENKNSPEVKNLAFENFASVQTELPKLLKGELDIGFLPPNIAAKVFNSSNKKIVCLGVTGNGNLYLLSKTGFPQNFSLESLKGKTVQCAGQGATPEFIFKYLLSKNGLQNQVNLDFSIPNANIAAALISDKIEFALVPEPFATVAQTKSPQVKRILNIQAEYEKLTEKTFPMTLLVANADFAKNNKKLIKKIAALYAKSNEWTVKNPKEAGILAEKANLGLKAAVAEKSIPNANFIWQDSLTAKKQIESILSVFLQESPQSIGGKLPDDDFYFSLK</sequence>
<accession>A0A1T4PSL4</accession>
<proteinExistence type="predicted"/>
<evidence type="ECO:0000313" key="3">
    <source>
        <dbReference type="Proteomes" id="UP000190395"/>
    </source>
</evidence>
<dbReference type="EMBL" id="FUXC01000010">
    <property type="protein sequence ID" value="SJZ94217.1"/>
    <property type="molecule type" value="Genomic_DNA"/>
</dbReference>
<dbReference type="GeneID" id="303367922"/>
<dbReference type="PANTHER" id="PTHR30024">
    <property type="entry name" value="ALIPHATIC SULFONATES-BINDING PROTEIN-RELATED"/>
    <property type="match status" value="1"/>
</dbReference>
<dbReference type="Proteomes" id="UP000190395">
    <property type="component" value="Unassembled WGS sequence"/>
</dbReference>
<organism evidence="2 3">
    <name type="scientific">Treponema berlinense</name>
    <dbReference type="NCBI Taxonomy" id="225004"/>
    <lineage>
        <taxon>Bacteria</taxon>
        <taxon>Pseudomonadati</taxon>
        <taxon>Spirochaetota</taxon>
        <taxon>Spirochaetia</taxon>
        <taxon>Spirochaetales</taxon>
        <taxon>Treponemataceae</taxon>
        <taxon>Treponema</taxon>
    </lineage>
</organism>
<dbReference type="PANTHER" id="PTHR30024:SF46">
    <property type="entry name" value="ABC TRANSPORTER, SUBSTRATE-BINDING LIPOPROTEIN"/>
    <property type="match status" value="1"/>
</dbReference>
<dbReference type="SUPFAM" id="SSF53850">
    <property type="entry name" value="Periplasmic binding protein-like II"/>
    <property type="match status" value="1"/>
</dbReference>
<dbReference type="Gene3D" id="3.40.190.10">
    <property type="entry name" value="Periplasmic binding protein-like II"/>
    <property type="match status" value="2"/>
</dbReference>
<dbReference type="AlphaFoldDB" id="A0A1T4PSL4"/>
<evidence type="ECO:0000313" key="2">
    <source>
        <dbReference type="EMBL" id="SJZ94217.1"/>
    </source>
</evidence>
<dbReference type="InterPro" id="IPR027024">
    <property type="entry name" value="UCP027386_ABC_sbc_TM0202"/>
</dbReference>